<evidence type="ECO:0000313" key="3">
    <source>
        <dbReference type="Proteomes" id="UP000298327"/>
    </source>
</evidence>
<dbReference type="PANTHER" id="PTHR40633">
    <property type="entry name" value="MATRIX PROTEIN, PUTATIVE (AFU_ORTHOLOGUE AFUA_8G05410)-RELATED"/>
    <property type="match status" value="1"/>
</dbReference>
<dbReference type="InterPro" id="IPR052982">
    <property type="entry name" value="SRP1/TIP1-like"/>
</dbReference>
<dbReference type="AlphaFoldDB" id="A0A4Y9ZAP6"/>
<evidence type="ECO:0000313" key="2">
    <source>
        <dbReference type="EMBL" id="TFY71067.1"/>
    </source>
</evidence>
<sequence>MDNVMLANPLATEQTAENTRQMPPATQRGCATSQAMSPLTFLFLCVFFAFAHAAPLVKRIVVDPPITSPTASTVWTVGDKVNVTWDASIVPSGNFTGKLVLGAQTSDSENLQLACRISAIVCVFVEWVAGWHRDCLGHLLFACEADSILSADNPLADDFDLHSGTVEITVPNVASGTNYIVVLFGDSGNASPQFTISGGSSSSAAPSSTVSEATSTAPSSSVTPTARASTPAAAPSETSDAPPAPPTSAAPTSTPPTSVGSSSASSPTSSSRAVSPAQDQGAASGALSTHANALTMSAVAGLSMVLMFAL</sequence>
<keyword evidence="3" id="KW-1185">Reference proteome</keyword>
<organism evidence="2 3">
    <name type="scientific">Dentipellis fragilis</name>
    <dbReference type="NCBI Taxonomy" id="205917"/>
    <lineage>
        <taxon>Eukaryota</taxon>
        <taxon>Fungi</taxon>
        <taxon>Dikarya</taxon>
        <taxon>Basidiomycota</taxon>
        <taxon>Agaricomycotina</taxon>
        <taxon>Agaricomycetes</taxon>
        <taxon>Russulales</taxon>
        <taxon>Hericiaceae</taxon>
        <taxon>Dentipellis</taxon>
    </lineage>
</organism>
<protein>
    <submittedName>
        <fullName evidence="2">Uncharacterized protein</fullName>
    </submittedName>
</protein>
<accession>A0A4Y9ZAP6</accession>
<feature type="region of interest" description="Disordered" evidence="1">
    <location>
        <begin position="196"/>
        <end position="281"/>
    </location>
</feature>
<evidence type="ECO:0000256" key="1">
    <source>
        <dbReference type="SAM" id="MobiDB-lite"/>
    </source>
</evidence>
<proteinExistence type="predicted"/>
<name>A0A4Y9ZAP6_9AGAM</name>
<gene>
    <name evidence="2" type="ORF">EVG20_g1926</name>
</gene>
<feature type="region of interest" description="Disordered" evidence="1">
    <location>
        <begin position="1"/>
        <end position="27"/>
    </location>
</feature>
<comment type="caution">
    <text evidence="2">The sequence shown here is derived from an EMBL/GenBank/DDBJ whole genome shotgun (WGS) entry which is preliminary data.</text>
</comment>
<feature type="compositionally biased region" description="Polar residues" evidence="1">
    <location>
        <begin position="11"/>
        <end position="21"/>
    </location>
</feature>
<dbReference type="EMBL" id="SEOQ01000068">
    <property type="protein sequence ID" value="TFY71067.1"/>
    <property type="molecule type" value="Genomic_DNA"/>
</dbReference>
<reference evidence="2 3" key="1">
    <citation type="submission" date="2019-02" db="EMBL/GenBank/DDBJ databases">
        <title>Genome sequencing of the rare red list fungi Dentipellis fragilis.</title>
        <authorList>
            <person name="Buettner E."/>
            <person name="Kellner H."/>
        </authorList>
    </citation>
    <scope>NUCLEOTIDE SEQUENCE [LARGE SCALE GENOMIC DNA]</scope>
    <source>
        <strain evidence="2 3">DSM 105465</strain>
    </source>
</reference>
<dbReference type="PANTHER" id="PTHR40633:SF1">
    <property type="entry name" value="GPI ANCHORED SERINE-THREONINE RICH PROTEIN (AFU_ORTHOLOGUE AFUA_1G03630)"/>
    <property type="match status" value="1"/>
</dbReference>
<dbReference type="OrthoDB" id="2339190at2759"/>
<feature type="compositionally biased region" description="Low complexity" evidence="1">
    <location>
        <begin position="197"/>
        <end position="241"/>
    </location>
</feature>
<dbReference type="STRING" id="205917.A0A4Y9ZAP6"/>
<dbReference type="Proteomes" id="UP000298327">
    <property type="component" value="Unassembled WGS sequence"/>
</dbReference>
<feature type="compositionally biased region" description="Low complexity" evidence="1">
    <location>
        <begin position="249"/>
        <end position="277"/>
    </location>
</feature>